<keyword evidence="2" id="KW-1185">Reference proteome</keyword>
<dbReference type="HOGENOM" id="CLU_2930987_0_0_9"/>
<comment type="caution">
    <text evidence="1">The sequence shown here is derived from an EMBL/GenBank/DDBJ whole genome shotgun (WGS) entry which is preliminary data.</text>
</comment>
<organism evidence="1 2">
    <name type="scientific">Anaerotruncus colihominis DSM 17241</name>
    <dbReference type="NCBI Taxonomy" id="445972"/>
    <lineage>
        <taxon>Bacteria</taxon>
        <taxon>Bacillati</taxon>
        <taxon>Bacillota</taxon>
        <taxon>Clostridia</taxon>
        <taxon>Eubacteriales</taxon>
        <taxon>Oscillospiraceae</taxon>
        <taxon>Anaerotruncus</taxon>
    </lineage>
</organism>
<accession>B0PC23</accession>
<gene>
    <name evidence="1" type="ORF">ANACOL_02332</name>
</gene>
<evidence type="ECO:0000313" key="1">
    <source>
        <dbReference type="EMBL" id="EDS11148.1"/>
    </source>
</evidence>
<reference evidence="1" key="1">
    <citation type="submission" date="2007-11" db="EMBL/GenBank/DDBJ databases">
        <authorList>
            <person name="Fulton L."/>
            <person name="Clifton S."/>
            <person name="Fulton B."/>
            <person name="Xu J."/>
            <person name="Minx P."/>
            <person name="Pepin K.H."/>
            <person name="Johnson M."/>
            <person name="Thiruvilangam P."/>
            <person name="Bhonagiri V."/>
            <person name="Nash W.E."/>
            <person name="Mardis E.R."/>
            <person name="Wilson R.K."/>
        </authorList>
    </citation>
    <scope>NUCLEOTIDE SEQUENCE [LARGE SCALE GENOMIC DNA]</scope>
    <source>
        <strain evidence="1">DSM 17241</strain>
    </source>
</reference>
<dbReference type="AlphaFoldDB" id="B0PC23"/>
<name>B0PC23_9FIRM</name>
<dbReference type="EMBL" id="ABGD02000018">
    <property type="protein sequence ID" value="EDS11148.1"/>
    <property type="molecule type" value="Genomic_DNA"/>
</dbReference>
<dbReference type="Proteomes" id="UP000003803">
    <property type="component" value="Unassembled WGS sequence"/>
</dbReference>
<reference evidence="1" key="2">
    <citation type="submission" date="2013-09" db="EMBL/GenBank/DDBJ databases">
        <title>Draft genome sequence of Anaerotruncus colihominis(DSM 17241).</title>
        <authorList>
            <person name="Sudarsanam P."/>
            <person name="Ley R."/>
            <person name="Guruge J."/>
            <person name="Turnbaugh P.J."/>
            <person name="Mahowald M."/>
            <person name="Liep D."/>
            <person name="Gordon J."/>
        </authorList>
    </citation>
    <scope>NUCLEOTIDE SEQUENCE</scope>
    <source>
        <strain evidence="1">DSM 17241</strain>
    </source>
</reference>
<protein>
    <submittedName>
        <fullName evidence="1">Uncharacterized protein</fullName>
    </submittedName>
</protein>
<evidence type="ECO:0000313" key="2">
    <source>
        <dbReference type="Proteomes" id="UP000003803"/>
    </source>
</evidence>
<proteinExistence type="predicted"/>
<sequence>MLNPLFAAQPAKVFAEAFFKKAGSGSLQNPRPTARRLSRILLRTGGAPRQVSCGLRAALL</sequence>